<keyword evidence="3 5" id="KW-1133">Transmembrane helix</keyword>
<keyword evidence="4 5" id="KW-0472">Membrane</keyword>
<feature type="compositionally biased region" description="Gly residues" evidence="6">
    <location>
        <begin position="929"/>
        <end position="948"/>
    </location>
</feature>
<feature type="compositionally biased region" description="Polar residues" evidence="6">
    <location>
        <begin position="454"/>
        <end position="467"/>
    </location>
</feature>
<dbReference type="PANTHER" id="PTHR39344:SF1">
    <property type="entry name" value="UPF0182 PROTEIN SLL1060"/>
    <property type="match status" value="1"/>
</dbReference>
<dbReference type="HAMAP" id="MF_01600">
    <property type="entry name" value="UPF0182"/>
    <property type="match status" value="1"/>
</dbReference>
<evidence type="ECO:0000313" key="8">
    <source>
        <dbReference type="Proteomes" id="UP001183648"/>
    </source>
</evidence>
<comment type="caution">
    <text evidence="7">The sequence shown here is derived from an EMBL/GenBank/DDBJ whole genome shotgun (WGS) entry which is preliminary data.</text>
</comment>
<evidence type="ECO:0000256" key="1">
    <source>
        <dbReference type="ARBA" id="ARBA00022475"/>
    </source>
</evidence>
<dbReference type="EMBL" id="JAVDYG010000001">
    <property type="protein sequence ID" value="MDR7363116.1"/>
    <property type="molecule type" value="Genomic_DNA"/>
</dbReference>
<reference evidence="7 8" key="1">
    <citation type="submission" date="2023-07" db="EMBL/GenBank/DDBJ databases">
        <title>Sequencing the genomes of 1000 actinobacteria strains.</title>
        <authorList>
            <person name="Klenk H.-P."/>
        </authorList>
    </citation>
    <scope>NUCLEOTIDE SEQUENCE [LARGE SCALE GENOMIC DNA]</scope>
    <source>
        <strain evidence="7 8">DSM 19426</strain>
    </source>
</reference>
<dbReference type="Pfam" id="PF03699">
    <property type="entry name" value="UPF0182"/>
    <property type="match status" value="1"/>
</dbReference>
<comment type="subcellular location">
    <subcellularLocation>
        <location evidence="5">Cell membrane</location>
        <topology evidence="5">Multi-pass membrane protein</topology>
    </subcellularLocation>
</comment>
<feature type="transmembrane region" description="Helical" evidence="5">
    <location>
        <begin position="122"/>
        <end position="141"/>
    </location>
</feature>
<evidence type="ECO:0000256" key="2">
    <source>
        <dbReference type="ARBA" id="ARBA00022692"/>
    </source>
</evidence>
<feature type="region of interest" description="Disordered" evidence="6">
    <location>
        <begin position="736"/>
        <end position="778"/>
    </location>
</feature>
<gene>
    <name evidence="7" type="ORF">J2S63_002669</name>
</gene>
<proteinExistence type="inferred from homology"/>
<evidence type="ECO:0000256" key="6">
    <source>
        <dbReference type="SAM" id="MobiDB-lite"/>
    </source>
</evidence>
<evidence type="ECO:0000256" key="4">
    <source>
        <dbReference type="ARBA" id="ARBA00023136"/>
    </source>
</evidence>
<sequence>MSGLFPDDAYDGPAQPPPPARPQRRRALLYTALVMVALFFAFSAFTSIWTDRLWFSSVDYPQVFRTVIATRVILFIVFGALFGGFVAANIAIAFRVRPVFRPRASELSLNQYRDVVEPMGRLLVIGLGILLGLMAGGSAAGEWRQFLMWRNGTDFGTKDPYFKRDIGFFVFSLPWFHYVVNLLLMMTVLGLVAAIVTHYLFGGIRLQNPAGEKVTEAAQVQFSVLLGIFVLVKAVDYWLDRFDLTTDQGRRFTGINYTAFHAVLPAKNILMFISVICALLFFANIARRTWLLPAMSLGMLVLSAVLLGAVWPGIVWQFQVRPSEPDKEEPFLSHNIQATRAAYDVDGLKEQDYDATVNVTGKQLRASAESLPGIRLIDPQRMSAAFDELQQVRGYYSVASVLDVDRYNIDGKDRDIVLGVRELDQTRLAESQRNWANEHTVYTHGYGVIAAYGNNRQADDSPNTTGQPPWAERDLPPQGDLTNLSKPDGYEGRIYFGEKSPAYSIVGKAKDNGKDVELDIPEEVAGTRGNTTYDGADGVPIGGLFNKLLYAAKYGDANILLSSRVNENSKILYVRNPRDRVEKVAPWLTVDGDPYPAVVDDRVQWILDGYTMTDRYPNSERDSFESMISDALTPQTSYVTLPTDQINYMRNSVKVTVDAYDGTVRIYQWQSDPILETWKKIFPGLVLPEKEISPDLMQHLRYPEDMFKVQRSILAKYHVTRAQDFYKGTDLWTVPQDPAQQSSKQPPYRLSVQLPPEGERALPGADTSETKAPVDETPPAPVFSLTSVYAPNNRDNLASFISVNSDATSPDYGEMRVLRLPDDTAVQGPAQVANTFASDNRIQDVLAPIKINSSIVYGNLLTLPVGGGLLYVQPVYAVNPTGQGTYPVLRFVLASFGQDAGYGTTLKGALDDVLDKAGGGSLPDDSGTGTDGGAGDNGDNGDNGGKGNGQVSPQVLDLLRQADAKYDAAERALKKGDTVGWARSTRQAEDLVRQALAAAQSG</sequence>
<feature type="region of interest" description="Disordered" evidence="6">
    <location>
        <begin position="1"/>
        <end position="22"/>
    </location>
</feature>
<dbReference type="InterPro" id="IPR005372">
    <property type="entry name" value="UPF0182"/>
</dbReference>
<feature type="transmembrane region" description="Helical" evidence="5">
    <location>
        <begin position="175"/>
        <end position="201"/>
    </location>
</feature>
<dbReference type="PANTHER" id="PTHR39344">
    <property type="entry name" value="UPF0182 PROTEIN SLL1060"/>
    <property type="match status" value="1"/>
</dbReference>
<feature type="transmembrane region" description="Helical" evidence="5">
    <location>
        <begin position="222"/>
        <end position="239"/>
    </location>
</feature>
<protein>
    <recommendedName>
        <fullName evidence="5">UPF0182 protein J2S63_002669</fullName>
    </recommendedName>
</protein>
<organism evidence="7 8">
    <name type="scientific">Nocardioides marmoribigeumensis</name>
    <dbReference type="NCBI Taxonomy" id="433649"/>
    <lineage>
        <taxon>Bacteria</taxon>
        <taxon>Bacillati</taxon>
        <taxon>Actinomycetota</taxon>
        <taxon>Actinomycetes</taxon>
        <taxon>Propionibacteriales</taxon>
        <taxon>Nocardioidaceae</taxon>
        <taxon>Nocardioides</taxon>
    </lineage>
</organism>
<name>A0ABU2BXI6_9ACTN</name>
<keyword evidence="2 5" id="KW-0812">Transmembrane</keyword>
<feature type="transmembrane region" description="Helical" evidence="5">
    <location>
        <begin position="259"/>
        <end position="283"/>
    </location>
</feature>
<evidence type="ECO:0000313" key="7">
    <source>
        <dbReference type="EMBL" id="MDR7363116.1"/>
    </source>
</evidence>
<evidence type="ECO:0000256" key="5">
    <source>
        <dbReference type="HAMAP-Rule" id="MF_01600"/>
    </source>
</evidence>
<comment type="similarity">
    <text evidence="5">Belongs to the UPF0182 family.</text>
</comment>
<feature type="region of interest" description="Disordered" evidence="6">
    <location>
        <begin position="917"/>
        <end position="954"/>
    </location>
</feature>
<evidence type="ECO:0000256" key="3">
    <source>
        <dbReference type="ARBA" id="ARBA00022989"/>
    </source>
</evidence>
<keyword evidence="8" id="KW-1185">Reference proteome</keyword>
<keyword evidence="1 5" id="KW-1003">Cell membrane</keyword>
<feature type="transmembrane region" description="Helical" evidence="5">
    <location>
        <begin position="68"/>
        <end position="94"/>
    </location>
</feature>
<feature type="transmembrane region" description="Helical" evidence="5">
    <location>
        <begin position="290"/>
        <end position="314"/>
    </location>
</feature>
<accession>A0ABU2BXI6</accession>
<feature type="transmembrane region" description="Helical" evidence="5">
    <location>
        <begin position="27"/>
        <end position="48"/>
    </location>
</feature>
<feature type="region of interest" description="Disordered" evidence="6">
    <location>
        <begin position="454"/>
        <end position="482"/>
    </location>
</feature>
<dbReference type="Proteomes" id="UP001183648">
    <property type="component" value="Unassembled WGS sequence"/>
</dbReference>
<dbReference type="RefSeq" id="WP_310303082.1">
    <property type="nucleotide sequence ID" value="NZ_BAAAPS010000010.1"/>
</dbReference>